<reference evidence="3 4" key="1">
    <citation type="submission" date="2021-05" db="EMBL/GenBank/DDBJ databases">
        <title>Novel Bacillus species.</title>
        <authorList>
            <person name="Liu G."/>
        </authorList>
    </citation>
    <scope>NUCLEOTIDE SEQUENCE [LARGE SCALE GENOMIC DNA]</scope>
    <source>
        <strain evidence="3 4">FJAT-49732</strain>
    </source>
</reference>
<sequence>MNKNILIGMLTTSLVLGGALSVGAVGNGNTHVSQITATGEIISSKNAEEIALQKVHGKVDSVELKKKANQSYYEVEIEKKHIDYDVLIDAITGKVQSVHKDENDREDNDSKDKRYLNTTENLSTISPIEAISIARKPVNGVVTKVEKNTVEGIQKYKIVMNTSKNQAAIEINAMTGEILKVDYNNDFEV</sequence>
<gene>
    <name evidence="3" type="ORF">KHA93_15770</name>
</gene>
<dbReference type="AlphaFoldDB" id="A0A942TS14"/>
<dbReference type="RefSeq" id="WP_213111612.1">
    <property type="nucleotide sequence ID" value="NZ_JAGYPJ010000001.1"/>
</dbReference>
<dbReference type="Pfam" id="PF03413">
    <property type="entry name" value="PepSY"/>
    <property type="match status" value="2"/>
</dbReference>
<accession>A0A942TS14</accession>
<keyword evidence="4" id="KW-1185">Reference proteome</keyword>
<dbReference type="Proteomes" id="UP000682713">
    <property type="component" value="Unassembled WGS sequence"/>
</dbReference>
<evidence type="ECO:0000313" key="4">
    <source>
        <dbReference type="Proteomes" id="UP000682713"/>
    </source>
</evidence>
<protein>
    <submittedName>
        <fullName evidence="3">PepSY domain-containing protein</fullName>
    </submittedName>
</protein>
<comment type="caution">
    <text evidence="3">The sequence shown here is derived from an EMBL/GenBank/DDBJ whole genome shotgun (WGS) entry which is preliminary data.</text>
</comment>
<feature type="domain" description="PepSY" evidence="2">
    <location>
        <begin position="125"/>
        <end position="181"/>
    </location>
</feature>
<feature type="chain" id="PRO_5036700452" evidence="1">
    <location>
        <begin position="25"/>
        <end position="189"/>
    </location>
</feature>
<evidence type="ECO:0000256" key="1">
    <source>
        <dbReference type="SAM" id="SignalP"/>
    </source>
</evidence>
<evidence type="ECO:0000313" key="3">
    <source>
        <dbReference type="EMBL" id="MBS4201097.1"/>
    </source>
</evidence>
<evidence type="ECO:0000259" key="2">
    <source>
        <dbReference type="Pfam" id="PF03413"/>
    </source>
</evidence>
<dbReference type="InterPro" id="IPR025711">
    <property type="entry name" value="PepSY"/>
</dbReference>
<feature type="domain" description="PepSY" evidence="2">
    <location>
        <begin position="42"/>
        <end position="98"/>
    </location>
</feature>
<dbReference type="Gene3D" id="3.10.450.40">
    <property type="match status" value="2"/>
</dbReference>
<name>A0A942TS14_9BACI</name>
<proteinExistence type="predicted"/>
<organism evidence="3 4">
    <name type="scientific">Lederbergia citrisecunda</name>
    <dbReference type="NCBI Taxonomy" id="2833583"/>
    <lineage>
        <taxon>Bacteria</taxon>
        <taxon>Bacillati</taxon>
        <taxon>Bacillota</taxon>
        <taxon>Bacilli</taxon>
        <taxon>Bacillales</taxon>
        <taxon>Bacillaceae</taxon>
        <taxon>Lederbergia</taxon>
    </lineage>
</organism>
<keyword evidence="1" id="KW-0732">Signal</keyword>
<dbReference type="EMBL" id="JAGYPJ010000001">
    <property type="protein sequence ID" value="MBS4201097.1"/>
    <property type="molecule type" value="Genomic_DNA"/>
</dbReference>
<feature type="signal peptide" evidence="1">
    <location>
        <begin position="1"/>
        <end position="24"/>
    </location>
</feature>